<dbReference type="Pfam" id="PF20041">
    <property type="entry name" value="DUF6443"/>
    <property type="match status" value="1"/>
</dbReference>
<dbReference type="PANTHER" id="PTHR32305:SF15">
    <property type="entry name" value="PROTEIN RHSA-RELATED"/>
    <property type="match status" value="1"/>
</dbReference>
<dbReference type="NCBIfam" id="TIGR03696">
    <property type="entry name" value="Rhs_assc_core"/>
    <property type="match status" value="1"/>
</dbReference>
<evidence type="ECO:0000259" key="1">
    <source>
        <dbReference type="Pfam" id="PF20041"/>
    </source>
</evidence>
<dbReference type="InterPro" id="IPR045619">
    <property type="entry name" value="DUF6443"/>
</dbReference>
<reference evidence="2 3" key="1">
    <citation type="submission" date="2022-10" db="EMBL/GenBank/DDBJ databases">
        <title>Chitinophaga nivalis PC15 sp. nov., isolated from Pyeongchang county, South Korea.</title>
        <authorList>
            <person name="Trinh H.N."/>
        </authorList>
    </citation>
    <scope>NUCLEOTIDE SEQUENCE [LARGE SCALE GENOMIC DNA]</scope>
    <source>
        <strain evidence="2 3">PC14</strain>
    </source>
</reference>
<accession>A0ABT3IJ93</accession>
<dbReference type="InterPro" id="IPR050708">
    <property type="entry name" value="T6SS_VgrG/RHS"/>
</dbReference>
<dbReference type="RefSeq" id="WP_264729399.1">
    <property type="nucleotide sequence ID" value="NZ_JAPDNR010000001.1"/>
</dbReference>
<organism evidence="2 3">
    <name type="scientific">Chitinophaga nivalis</name>
    <dbReference type="NCBI Taxonomy" id="2991709"/>
    <lineage>
        <taxon>Bacteria</taxon>
        <taxon>Pseudomonadati</taxon>
        <taxon>Bacteroidota</taxon>
        <taxon>Chitinophagia</taxon>
        <taxon>Chitinophagales</taxon>
        <taxon>Chitinophagaceae</taxon>
        <taxon>Chitinophaga</taxon>
    </lineage>
</organism>
<proteinExistence type="predicted"/>
<evidence type="ECO:0000313" key="2">
    <source>
        <dbReference type="EMBL" id="MCW3483880.1"/>
    </source>
</evidence>
<dbReference type="Gene3D" id="2.180.10.10">
    <property type="entry name" value="RHS repeat-associated core"/>
    <property type="match status" value="2"/>
</dbReference>
<protein>
    <submittedName>
        <fullName evidence="2">RHS repeat-associated core domain-containing protein</fullName>
    </submittedName>
</protein>
<name>A0ABT3IJ93_9BACT</name>
<dbReference type="Proteomes" id="UP001207742">
    <property type="component" value="Unassembled WGS sequence"/>
</dbReference>
<dbReference type="PANTHER" id="PTHR32305">
    <property type="match status" value="1"/>
</dbReference>
<gene>
    <name evidence="2" type="ORF">OL497_08250</name>
</gene>
<comment type="caution">
    <text evidence="2">The sequence shown here is derived from an EMBL/GenBank/DDBJ whole genome shotgun (WGS) entry which is preliminary data.</text>
</comment>
<sequence length="1454" mass="161223">MKSYRFIIIIFLTLLLRSAYSQVSTQHNFIHVTTVHSQGITNKSQVDALPPEKSNKSVSYFDGLGRLQQSTVIQNSPGKKDIIAPLEYDVYGRVVKQRLPYADLSATAPGSFRAGTYADQATFFSPANSTNPDVVKDNFPFEQQQLEFSPLNRSVEKGATGQTWQPGSGHTIKTGYAVNTAADAVKRWSIGYNADALPTSGNYQEGELYKNITTDEHGKQLIEFTDKEGKLILRKIQWANSPVNPHTDYLCTYYVYDDFNNLRFVIPPKAAAALSGTWSFNGLADVAAELCFSMEYDERGRLIRKKIPGAGLQEMVYDVRDRLVCSQDGNLKAKEQWLTRFYDSQNRITMTALYQSKATRAALQADLNTTPITAAIDFIFPGIADLVIATYNQEDKFEATNSVTFENGFDAGSPATFTADINPTLTAGTTTTNATATLTIDPKDLTPLTYTFYDHYNYTGALPLEPADLTKLQPGASTTAETVTTYSSMTHGMVTGTKRRILGTTQFLTSSIYYDDKGRQIQTVSDNINNGKDMISYLYDFEGKIISTYTHRKNPRSSTSPDTRVLTVFGFDHGSRPISIARQVNDAGTLKTTTQLRYNALGQLRTKILGNHLDSLVFDYNIRGWLLGANRNYVKTAAGNYFGYELGYDQATSIIAATNYTKPQFNGNISGAAWRSKGDPVARKYDFTYDNINRLTAADFNQQNTGTTAWSKTPTDFSVSGLTYDQNGNILSLQQKGLKGAGSQTIDSLKYGYIPNSNKLFFVTDRRNDPQSTLGDFKETANNESQDYAYDPNGNLKFDMNKQLAINNYNYLNLPDSITLLSKGYIEYTYDATGNKLRKKVTDVTGAGSVTITDYLEDCVFVKDTLQFIQTAEGRIRPVYKTGQPLSFVYDYFETDHLGNVRLVLTEQTDFTMYAATMETNQAATENQLFSNIEETRVEKPAGYPQDETTPENTSVARLQAKAGGKKIGPSLVLRVMAGDTIQIGVKAFYKSQDPVQQNEPIPAAVMLTDLIQTFGGASGENTQHGEAPSLNNTPFTLDFYNDQYQTLKETATDQHQQHQPKAYLNFVLFDDQFKLVASNSGVRQVKGTPDELQTLVVDKMPISKNGFLYVYTSNEAPQDIYFDNLIVGRVPSPVLEETHYYPFGLTMAGISSNALKGKNYPENQFKYNGQELQHKEFKDGTGLEMYDFGARMYDQQIGRWHNIDPLSDSSRKWSPYSYALNNPLKFIDENGKLPGLPPGSWFPGTFSGMKSFLKAALYATAATVAAPMNVYSYAEYTGNARDPQVKAAYSYKGKEALAETLINAAIGYAGNEIVAGLKGARNPVLAPTRVNPFSEGMAPKAKGDLGEALTKGVLEKQYPNAEILEQVQIKMDGAKMIADFVVIKERKVIGVFESKVDKSNLSNAQKLFYTDGDKGILTGTNAGEFVGKTIDPSKVKTTIFRWDSKTGLLFKSN</sequence>
<dbReference type="EMBL" id="JAPDNS010000001">
    <property type="protein sequence ID" value="MCW3483880.1"/>
    <property type="molecule type" value="Genomic_DNA"/>
</dbReference>
<dbReference type="InterPro" id="IPR022385">
    <property type="entry name" value="Rhs_assc_core"/>
</dbReference>
<feature type="domain" description="DUF6443" evidence="1">
    <location>
        <begin position="38"/>
        <end position="177"/>
    </location>
</feature>
<evidence type="ECO:0000313" key="3">
    <source>
        <dbReference type="Proteomes" id="UP001207742"/>
    </source>
</evidence>
<keyword evidence="3" id="KW-1185">Reference proteome</keyword>